<dbReference type="GeneID" id="97549514"/>
<dbReference type="EMBL" id="QGMY01000002">
    <property type="protein sequence ID" value="PWR74148.1"/>
    <property type="molecule type" value="Genomic_DNA"/>
</dbReference>
<keyword evidence="2" id="KW-0472">Membrane</keyword>
<dbReference type="RefSeq" id="WP_109967427.1">
    <property type="nucleotide sequence ID" value="NZ_CP176093.1"/>
</dbReference>
<evidence type="ECO:0000313" key="5">
    <source>
        <dbReference type="Proteomes" id="UP000245657"/>
    </source>
</evidence>
<evidence type="ECO:0000256" key="1">
    <source>
        <dbReference type="SAM" id="Coils"/>
    </source>
</evidence>
<dbReference type="Proteomes" id="UP000245657">
    <property type="component" value="Unassembled WGS sequence"/>
</dbReference>
<keyword evidence="1" id="KW-0175">Coiled coil</keyword>
<dbReference type="AlphaFoldDB" id="A0A2V2NCL9"/>
<evidence type="ECO:0000313" key="4">
    <source>
        <dbReference type="EMBL" id="PWR74148.1"/>
    </source>
</evidence>
<proteinExistence type="predicted"/>
<feature type="coiled-coil region" evidence="1">
    <location>
        <begin position="154"/>
        <end position="211"/>
    </location>
</feature>
<organism evidence="4 5">
    <name type="scientific">Methanospirillum lacunae</name>
    <dbReference type="NCBI Taxonomy" id="668570"/>
    <lineage>
        <taxon>Archaea</taxon>
        <taxon>Methanobacteriati</taxon>
        <taxon>Methanobacteriota</taxon>
        <taxon>Stenosarchaea group</taxon>
        <taxon>Methanomicrobia</taxon>
        <taxon>Methanomicrobiales</taxon>
        <taxon>Methanospirillaceae</taxon>
        <taxon>Methanospirillum</taxon>
    </lineage>
</organism>
<keyword evidence="2" id="KW-1133">Transmembrane helix</keyword>
<reference evidence="4 5" key="1">
    <citation type="submission" date="2018-05" db="EMBL/GenBank/DDBJ databases">
        <title>Draft genome of Methanospirillum lacunae Ki8-1.</title>
        <authorList>
            <person name="Dueholm M.S."/>
            <person name="Nielsen P.H."/>
            <person name="Bakmann L.F."/>
            <person name="Otzen D.E."/>
        </authorList>
    </citation>
    <scope>NUCLEOTIDE SEQUENCE [LARGE SCALE GENOMIC DNA]</scope>
    <source>
        <strain evidence="4 5">Ki8-1</strain>
    </source>
</reference>
<name>A0A2V2NCL9_9EURY</name>
<keyword evidence="2" id="KW-0812">Transmembrane</keyword>
<protein>
    <recommendedName>
        <fullName evidence="3">DUF4349 domain-containing protein</fullName>
    </recommendedName>
</protein>
<accession>A0A2V2NCL9</accession>
<evidence type="ECO:0000259" key="3">
    <source>
        <dbReference type="Pfam" id="PF14257"/>
    </source>
</evidence>
<comment type="caution">
    <text evidence="4">The sequence shown here is derived from an EMBL/GenBank/DDBJ whole genome shotgun (WGS) entry which is preliminary data.</text>
</comment>
<keyword evidence="5" id="KW-1185">Reference proteome</keyword>
<dbReference type="OrthoDB" id="242217at2157"/>
<dbReference type="InterPro" id="IPR025645">
    <property type="entry name" value="DUF4349"/>
</dbReference>
<gene>
    <name evidence="4" type="ORF">DK846_03050</name>
</gene>
<evidence type="ECO:0000256" key="2">
    <source>
        <dbReference type="SAM" id="Phobius"/>
    </source>
</evidence>
<dbReference type="Pfam" id="PF14257">
    <property type="entry name" value="DUF4349"/>
    <property type="match status" value="1"/>
</dbReference>
<sequence length="290" mass="31495">MLPHTLLSLLLCLFILVSGCTALDKPVDFVNPGLQVSDTYGATENAAPAPLAEKRAAGGTNLVTQSLEPLTQSDQKIINTADLSLQVSDVRKTADSIKEIVTKSEGVVQSSSVSAGREDKYTGVVTVRVPSSKFDKTLNEIQILGKVTTSSVTAQDVTEEYVDLDAQKNALTNQLSQYNRILGQAVNVSEILEVQREIERIQVELDRITGKMKYLDNRITFSTITVRLSEPASVVPSPGYSITSVISQAIGGFADTVVWLVIMIMTLLPVIIIAAIGVIIYSRWKVRRSN</sequence>
<feature type="transmembrane region" description="Helical" evidence="2">
    <location>
        <begin position="257"/>
        <end position="281"/>
    </location>
</feature>
<feature type="domain" description="DUF4349" evidence="3">
    <location>
        <begin position="75"/>
        <end position="281"/>
    </location>
</feature>